<evidence type="ECO:0000313" key="4">
    <source>
        <dbReference type="Proteomes" id="UP000045840"/>
    </source>
</evidence>
<dbReference type="OrthoDB" id="9816185at2"/>
<dbReference type="AlphaFoldDB" id="A0A0T9PD80"/>
<protein>
    <recommendedName>
        <fullName evidence="5">HNH endonuclease</fullName>
    </recommendedName>
</protein>
<reference evidence="4" key="2">
    <citation type="submission" date="2015-03" db="EMBL/GenBank/DDBJ databases">
        <authorList>
            <consortium name="Pathogen Informatics"/>
        </authorList>
    </citation>
    <scope>NUCLEOTIDE SEQUENCE [LARGE SCALE GENOMIC DNA]</scope>
    <source>
        <strain evidence="4">A125KOH2</strain>
    </source>
</reference>
<sequence length="215" mass="24855">MINQPFLYTDEYSKKIIEKISADDFCGKSWGDEDLADIWAAIKLYYILEQNYTCVYCQQITKSTNGRHWDIEHIISRESAAKFMFESRNLCVTCPDCNIKKGVSKVTNSKAIRKLPLNSNDYFIIHPHIDNYEEHIEVIRVGEFYFAKSEKGEKTISLCGLNRFYKFVGYDSAVSLDSRIMLLASMISDAKNQAERNDIMREITTLTLTALIKEK</sequence>
<reference evidence="1" key="1">
    <citation type="submission" date="2015-03" db="EMBL/GenBank/DDBJ databases">
        <authorList>
            <person name="Murphy D."/>
        </authorList>
    </citation>
    <scope>NUCLEOTIDE SEQUENCE [LARGE SCALE GENOMIC DNA]</scope>
    <source>
        <strain evidence="1">A125KOH2</strain>
    </source>
</reference>
<dbReference type="InterPro" id="IPR003615">
    <property type="entry name" value="HNH_nuc"/>
</dbReference>
<dbReference type="EMBL" id="CWJL01000007">
    <property type="protein sequence ID" value="CRY66370.1"/>
    <property type="molecule type" value="Genomic_DNA"/>
</dbReference>
<dbReference type="RefSeq" id="WP_049612119.1">
    <property type="nucleotide sequence ID" value="NZ_CAWMMU010000007.1"/>
</dbReference>
<dbReference type="STRING" id="1288385.ERS137968_01792"/>
<dbReference type="Proteomes" id="UP000044625">
    <property type="component" value="Unassembled WGS sequence"/>
</dbReference>
<evidence type="ECO:0000313" key="1">
    <source>
        <dbReference type="EMBL" id="CNH58398.1"/>
    </source>
</evidence>
<organism evidence="1 4">
    <name type="scientific">Yersinia pekkanenii</name>
    <dbReference type="NCBI Taxonomy" id="1288385"/>
    <lineage>
        <taxon>Bacteria</taxon>
        <taxon>Pseudomonadati</taxon>
        <taxon>Pseudomonadota</taxon>
        <taxon>Gammaproteobacteria</taxon>
        <taxon>Enterobacterales</taxon>
        <taxon>Yersiniaceae</taxon>
        <taxon>Yersinia</taxon>
    </lineage>
</organism>
<name>A0A0T9PD80_9GAMM</name>
<dbReference type="Gene3D" id="1.10.30.50">
    <property type="match status" value="1"/>
</dbReference>
<proteinExistence type="predicted"/>
<keyword evidence="3" id="KW-1185">Reference proteome</keyword>
<dbReference type="CDD" id="cd00085">
    <property type="entry name" value="HNHc"/>
    <property type="match status" value="1"/>
</dbReference>
<evidence type="ECO:0000313" key="2">
    <source>
        <dbReference type="EMBL" id="CRY66370.1"/>
    </source>
</evidence>
<reference evidence="2 3" key="3">
    <citation type="submission" date="2015-03" db="EMBL/GenBank/DDBJ databases">
        <authorList>
            <consortium name="Pathogen Informatics"/>
            <person name="Murphy D."/>
        </authorList>
    </citation>
    <scope>NUCLEOTIDE SEQUENCE [LARGE SCALE GENOMIC DNA]</scope>
    <source>
        <strain evidence="3">type strain: CIP110230</strain>
        <strain evidence="2">Type strain: CIP110230</strain>
    </source>
</reference>
<dbReference type="EMBL" id="CQAZ01000012">
    <property type="protein sequence ID" value="CNH58398.1"/>
    <property type="molecule type" value="Genomic_DNA"/>
</dbReference>
<dbReference type="Proteomes" id="UP000045840">
    <property type="component" value="Unassembled WGS sequence"/>
</dbReference>
<evidence type="ECO:0008006" key="5">
    <source>
        <dbReference type="Google" id="ProtNLM"/>
    </source>
</evidence>
<evidence type="ECO:0000313" key="3">
    <source>
        <dbReference type="Proteomes" id="UP000044625"/>
    </source>
</evidence>
<accession>A0A0T9PD80</accession>
<gene>
    <name evidence="1" type="ORF">ERS008529_01596</name>
    <name evidence="2" type="ORF">ERS137968_01792</name>
</gene>